<evidence type="ECO:0000313" key="1">
    <source>
        <dbReference type="EMBL" id="MFD2570209.1"/>
    </source>
</evidence>
<reference evidence="2" key="1">
    <citation type="journal article" date="2019" name="Int. J. Syst. Evol. Microbiol.">
        <title>The Global Catalogue of Microorganisms (GCM) 10K type strain sequencing project: providing services to taxonomists for standard genome sequencing and annotation.</title>
        <authorList>
            <consortium name="The Broad Institute Genomics Platform"/>
            <consortium name="The Broad Institute Genome Sequencing Center for Infectious Disease"/>
            <person name="Wu L."/>
            <person name="Ma J."/>
        </authorList>
    </citation>
    <scope>NUCLEOTIDE SEQUENCE [LARGE SCALE GENOMIC DNA]</scope>
    <source>
        <strain evidence="2">KCTC 42805</strain>
    </source>
</reference>
<dbReference type="Proteomes" id="UP001597469">
    <property type="component" value="Unassembled WGS sequence"/>
</dbReference>
<protein>
    <submittedName>
        <fullName evidence="1">Uncharacterized protein</fullName>
    </submittedName>
</protein>
<proteinExistence type="predicted"/>
<name>A0ABW5M1Q4_9BACT</name>
<dbReference type="EMBL" id="JBHULN010000003">
    <property type="protein sequence ID" value="MFD2570209.1"/>
    <property type="molecule type" value="Genomic_DNA"/>
</dbReference>
<accession>A0ABW5M1Q4</accession>
<comment type="caution">
    <text evidence="1">The sequence shown here is derived from an EMBL/GenBank/DDBJ whole genome shotgun (WGS) entry which is preliminary data.</text>
</comment>
<sequence>MPSLQILPECFADTALIQLFVANHSLVVHIFGIPNVAKEMQEAATRENAGLRIGCVDNDKRVPPYLLTFNTVLEQNKVLLKQKSDSNKYLIVIDKAIESFLLWNARQISIDVSVYGFTDDIKLFGKALKTSSIGANSNYLQLLTDLRERQAPGFLTLERILNDLIFT</sequence>
<dbReference type="RefSeq" id="WP_381520596.1">
    <property type="nucleotide sequence ID" value="NZ_JBHULN010000003.1"/>
</dbReference>
<gene>
    <name evidence="1" type="ORF">ACFSUS_06155</name>
</gene>
<keyword evidence="2" id="KW-1185">Reference proteome</keyword>
<organism evidence="1 2">
    <name type="scientific">Spirosoma soli</name>
    <dbReference type="NCBI Taxonomy" id="1770529"/>
    <lineage>
        <taxon>Bacteria</taxon>
        <taxon>Pseudomonadati</taxon>
        <taxon>Bacteroidota</taxon>
        <taxon>Cytophagia</taxon>
        <taxon>Cytophagales</taxon>
        <taxon>Cytophagaceae</taxon>
        <taxon>Spirosoma</taxon>
    </lineage>
</organism>
<evidence type="ECO:0000313" key="2">
    <source>
        <dbReference type="Proteomes" id="UP001597469"/>
    </source>
</evidence>